<keyword evidence="3" id="KW-1185">Reference proteome</keyword>
<dbReference type="Proteomes" id="UP001642487">
    <property type="component" value="Chromosome 3"/>
</dbReference>
<dbReference type="EMBL" id="OZ021737">
    <property type="protein sequence ID" value="CAK9318938.1"/>
    <property type="molecule type" value="Genomic_DNA"/>
</dbReference>
<protein>
    <submittedName>
        <fullName evidence="2">Uncharacterized protein</fullName>
    </submittedName>
</protein>
<proteinExistence type="predicted"/>
<name>A0ABP0YIQ9_9ROSI</name>
<gene>
    <name evidence="2" type="ORF">CITCOLO1_LOCUS10915</name>
</gene>
<evidence type="ECO:0000313" key="2">
    <source>
        <dbReference type="EMBL" id="CAK9318938.1"/>
    </source>
</evidence>
<evidence type="ECO:0000313" key="3">
    <source>
        <dbReference type="Proteomes" id="UP001642487"/>
    </source>
</evidence>
<reference evidence="2 3" key="1">
    <citation type="submission" date="2024-03" db="EMBL/GenBank/DDBJ databases">
        <authorList>
            <person name="Gkanogiannis A."/>
            <person name="Becerra Lopez-Lavalle L."/>
        </authorList>
    </citation>
    <scope>NUCLEOTIDE SEQUENCE [LARGE SCALE GENOMIC DNA]</scope>
</reference>
<sequence>MANTISSWSPIQKPIRRLLQKENPARPTRRRFQPGMLNADNPTDRPPLSLPVSRRAAAQSAIKADLAYLDRTIVEKHLKGNWILYCSLNSVYNVFDQMPLQI</sequence>
<evidence type="ECO:0000256" key="1">
    <source>
        <dbReference type="SAM" id="MobiDB-lite"/>
    </source>
</evidence>
<organism evidence="2 3">
    <name type="scientific">Citrullus colocynthis</name>
    <name type="common">colocynth</name>
    <dbReference type="NCBI Taxonomy" id="252529"/>
    <lineage>
        <taxon>Eukaryota</taxon>
        <taxon>Viridiplantae</taxon>
        <taxon>Streptophyta</taxon>
        <taxon>Embryophyta</taxon>
        <taxon>Tracheophyta</taxon>
        <taxon>Spermatophyta</taxon>
        <taxon>Magnoliopsida</taxon>
        <taxon>eudicotyledons</taxon>
        <taxon>Gunneridae</taxon>
        <taxon>Pentapetalae</taxon>
        <taxon>rosids</taxon>
        <taxon>fabids</taxon>
        <taxon>Cucurbitales</taxon>
        <taxon>Cucurbitaceae</taxon>
        <taxon>Benincaseae</taxon>
        <taxon>Citrullus</taxon>
    </lineage>
</organism>
<feature type="region of interest" description="Disordered" evidence="1">
    <location>
        <begin position="1"/>
        <end position="48"/>
    </location>
</feature>
<accession>A0ABP0YIQ9</accession>
<feature type="compositionally biased region" description="Polar residues" evidence="1">
    <location>
        <begin position="1"/>
        <end position="10"/>
    </location>
</feature>